<dbReference type="SUPFAM" id="SSF52218">
    <property type="entry name" value="Flavoproteins"/>
    <property type="match status" value="1"/>
</dbReference>
<dbReference type="PANTHER" id="PTHR10204">
    <property type="entry name" value="NAD P H OXIDOREDUCTASE-RELATED"/>
    <property type="match status" value="1"/>
</dbReference>
<accession>A0A7S8HDA4</accession>
<feature type="domain" description="Flavodoxin-like fold" evidence="3">
    <location>
        <begin position="6"/>
        <end position="188"/>
    </location>
</feature>
<gene>
    <name evidence="4" type="ORF">HW532_18310</name>
</gene>
<evidence type="ECO:0000259" key="3">
    <source>
        <dbReference type="Pfam" id="PF02525"/>
    </source>
</evidence>
<proteinExistence type="inferred from homology"/>
<evidence type="ECO:0000313" key="4">
    <source>
        <dbReference type="EMBL" id="QPC44476.1"/>
    </source>
</evidence>
<dbReference type="KEGG" id="kmn:HW532_18310"/>
<dbReference type="RefSeq" id="WP_213161846.1">
    <property type="nucleotide sequence ID" value="NZ_CP058214.1"/>
</dbReference>
<dbReference type="InterPro" id="IPR029039">
    <property type="entry name" value="Flavoprotein-like_sf"/>
</dbReference>
<evidence type="ECO:0000256" key="1">
    <source>
        <dbReference type="ARBA" id="ARBA00006252"/>
    </source>
</evidence>
<reference evidence="4 5" key="1">
    <citation type="submission" date="2020-06" db="EMBL/GenBank/DDBJ databases">
        <title>Genome sequence of 2 isolates from Red Sea Mangroves.</title>
        <authorList>
            <person name="Sefrji F."/>
            <person name="Michoud G."/>
            <person name="Merlino G."/>
            <person name="Daffonchio D."/>
        </authorList>
    </citation>
    <scope>NUCLEOTIDE SEQUENCE [LARGE SCALE GENOMIC DNA]</scope>
    <source>
        <strain evidence="4 5">R1DC25</strain>
    </source>
</reference>
<dbReference type="GO" id="GO:0003955">
    <property type="term" value="F:NAD(P)H dehydrogenase (quinone) activity"/>
    <property type="evidence" value="ECO:0007669"/>
    <property type="project" value="TreeGrafter"/>
</dbReference>
<dbReference type="Gene3D" id="3.40.50.360">
    <property type="match status" value="1"/>
</dbReference>
<evidence type="ECO:0000313" key="5">
    <source>
        <dbReference type="Proteomes" id="UP000593594"/>
    </source>
</evidence>
<dbReference type="GO" id="GO:0005829">
    <property type="term" value="C:cytosol"/>
    <property type="evidence" value="ECO:0007669"/>
    <property type="project" value="TreeGrafter"/>
</dbReference>
<dbReference type="Proteomes" id="UP000593594">
    <property type="component" value="Chromosome"/>
</dbReference>
<keyword evidence="5" id="KW-1185">Reference proteome</keyword>
<evidence type="ECO:0000256" key="2">
    <source>
        <dbReference type="ARBA" id="ARBA00023002"/>
    </source>
</evidence>
<protein>
    <submittedName>
        <fullName evidence="4">NAD(P)H-dependent oxidoreductase</fullName>
    </submittedName>
</protein>
<dbReference type="EMBL" id="CP058214">
    <property type="protein sequence ID" value="QPC44476.1"/>
    <property type="molecule type" value="Genomic_DNA"/>
</dbReference>
<name>A0A7S8HDA4_9HYPH</name>
<keyword evidence="2" id="KW-0560">Oxidoreductase</keyword>
<dbReference type="AlphaFoldDB" id="A0A7S8HDA4"/>
<dbReference type="Pfam" id="PF02525">
    <property type="entry name" value="Flavodoxin_2"/>
    <property type="match status" value="1"/>
</dbReference>
<dbReference type="InterPro" id="IPR003680">
    <property type="entry name" value="Flavodoxin_fold"/>
</dbReference>
<organism evidence="4 5">
    <name type="scientific">Kaustia mangrovi</name>
    <dbReference type="NCBI Taxonomy" id="2593653"/>
    <lineage>
        <taxon>Bacteria</taxon>
        <taxon>Pseudomonadati</taxon>
        <taxon>Pseudomonadota</taxon>
        <taxon>Alphaproteobacteria</taxon>
        <taxon>Hyphomicrobiales</taxon>
        <taxon>Parvibaculaceae</taxon>
        <taxon>Kaustia</taxon>
    </lineage>
</organism>
<comment type="similarity">
    <text evidence="1">Belongs to the NAD(P)H dehydrogenase (quinone) family.</text>
</comment>
<sequence>MSTARTVVVIQGHPDPDGRHFCHALADAYAQGAEAAGHSVRRIDIGRLDFPLLRNREEWTDGTPPEAIRQCQEAIGAADHLVIVYPLWLGTLPALLKGFLEQVLRPGFAIEGPSPRGLWRRLLKGKSARIVVTMGMPALVYRLWYRAHSLKNLERNILKFCGIGPISESLVGTVEGRAAAREKWLARMRTYGRDAR</sequence>
<dbReference type="PANTHER" id="PTHR10204:SF34">
    <property type="entry name" value="NAD(P)H DEHYDROGENASE [QUINONE] 1 ISOFORM 1"/>
    <property type="match status" value="1"/>
</dbReference>
<dbReference type="InterPro" id="IPR051545">
    <property type="entry name" value="NAD(P)H_dehydrogenase_qn"/>
</dbReference>